<proteinExistence type="predicted"/>
<feature type="chain" id="PRO_5026987586" evidence="2">
    <location>
        <begin position="25"/>
        <end position="165"/>
    </location>
</feature>
<protein>
    <submittedName>
        <fullName evidence="4">Acetobutylicum phosphotransbutyrylase</fullName>
    </submittedName>
</protein>
<sequence length="165" mass="18840">MKKVVCIFLSILCLCFIFFNSSQNGTESNIRSNTVVEKVIEDVKESDMNIPIISKIRININEFNLLIRKFAHGFEFGILSITLFISFSFFTKNKINTVIYTLFLVLIFAVIDEFLQLYIPGRSSSVKDIVIDFMGGCLGIIVTKLLSEIKCKNHDKITKNKIEIL</sequence>
<keyword evidence="1" id="KW-1133">Transmembrane helix</keyword>
<comment type="caution">
    <text evidence="4">The sequence shown here is derived from an EMBL/GenBank/DDBJ whole genome shotgun (WGS) entry which is preliminary data.</text>
</comment>
<dbReference type="InterPro" id="IPR006976">
    <property type="entry name" value="VanZ-like"/>
</dbReference>
<keyword evidence="1" id="KW-0812">Transmembrane</keyword>
<feature type="signal peptide" evidence="2">
    <location>
        <begin position="1"/>
        <end position="24"/>
    </location>
</feature>
<evidence type="ECO:0000259" key="3">
    <source>
        <dbReference type="Pfam" id="PF04892"/>
    </source>
</evidence>
<organism evidence="4 5">
    <name type="scientific">Clostridium botulinum</name>
    <dbReference type="NCBI Taxonomy" id="1491"/>
    <lineage>
        <taxon>Bacteria</taxon>
        <taxon>Bacillati</taxon>
        <taxon>Bacillota</taxon>
        <taxon>Clostridia</taxon>
        <taxon>Eubacteriales</taxon>
        <taxon>Clostridiaceae</taxon>
        <taxon>Clostridium</taxon>
    </lineage>
</organism>
<evidence type="ECO:0000256" key="1">
    <source>
        <dbReference type="SAM" id="Phobius"/>
    </source>
</evidence>
<dbReference type="Pfam" id="PF04892">
    <property type="entry name" value="VanZ"/>
    <property type="match status" value="1"/>
</dbReference>
<dbReference type="AlphaFoldDB" id="A0A6M0SRN7"/>
<feature type="transmembrane region" description="Helical" evidence="1">
    <location>
        <begin position="129"/>
        <end position="147"/>
    </location>
</feature>
<feature type="transmembrane region" description="Helical" evidence="1">
    <location>
        <begin position="70"/>
        <end position="90"/>
    </location>
</feature>
<dbReference type="NCBIfam" id="NF037970">
    <property type="entry name" value="vanZ_1"/>
    <property type="match status" value="1"/>
</dbReference>
<name>A0A6M0SRN7_CLOBO</name>
<gene>
    <name evidence="4" type="ORF">EXM65_15705</name>
</gene>
<dbReference type="Proteomes" id="UP000472355">
    <property type="component" value="Unassembled WGS sequence"/>
</dbReference>
<feature type="domain" description="VanZ-like" evidence="3">
    <location>
        <begin position="7"/>
        <end position="146"/>
    </location>
</feature>
<evidence type="ECO:0000313" key="4">
    <source>
        <dbReference type="EMBL" id="NFA43972.1"/>
    </source>
</evidence>
<reference evidence="4 5" key="1">
    <citation type="submission" date="2019-02" db="EMBL/GenBank/DDBJ databases">
        <title>Genome sequencing of Clostridium botulinum clinical isolates.</title>
        <authorList>
            <person name="Brunt J."/>
            <person name="Van Vliet A.H.M."/>
            <person name="Stringer S.C."/>
            <person name="Grant K.A."/>
            <person name="Carter A.C."/>
            <person name="Peck M.W."/>
        </authorList>
    </citation>
    <scope>NUCLEOTIDE SEQUENCE [LARGE SCALE GENOMIC DNA]</scope>
    <source>
        <strain evidence="4 5">H113700579</strain>
    </source>
</reference>
<dbReference type="EMBL" id="SGKU01000055">
    <property type="protein sequence ID" value="NFA43972.1"/>
    <property type="molecule type" value="Genomic_DNA"/>
</dbReference>
<accession>A0A6M0SRN7</accession>
<evidence type="ECO:0000256" key="2">
    <source>
        <dbReference type="SAM" id="SignalP"/>
    </source>
</evidence>
<evidence type="ECO:0000313" key="5">
    <source>
        <dbReference type="Proteomes" id="UP000472355"/>
    </source>
</evidence>
<keyword evidence="2" id="KW-0732">Signal</keyword>
<feature type="transmembrane region" description="Helical" evidence="1">
    <location>
        <begin position="97"/>
        <end position="117"/>
    </location>
</feature>
<keyword evidence="1" id="KW-0472">Membrane</keyword>